<evidence type="ECO:0000313" key="1">
    <source>
        <dbReference type="EMBL" id="KAG6013857.1"/>
    </source>
</evidence>
<organism evidence="1 2">
    <name type="scientific">Claviceps pusilla</name>
    <dbReference type="NCBI Taxonomy" id="123648"/>
    <lineage>
        <taxon>Eukaryota</taxon>
        <taxon>Fungi</taxon>
        <taxon>Dikarya</taxon>
        <taxon>Ascomycota</taxon>
        <taxon>Pezizomycotina</taxon>
        <taxon>Sordariomycetes</taxon>
        <taxon>Hypocreomycetidae</taxon>
        <taxon>Hypocreales</taxon>
        <taxon>Clavicipitaceae</taxon>
        <taxon>Claviceps</taxon>
    </lineage>
</organism>
<comment type="caution">
    <text evidence="1">The sequence shown here is derived from an EMBL/GenBank/DDBJ whole genome shotgun (WGS) entry which is preliminary data.</text>
</comment>
<dbReference type="EMBL" id="SRPW01000534">
    <property type="protein sequence ID" value="KAG6013857.1"/>
    <property type="molecule type" value="Genomic_DNA"/>
</dbReference>
<sequence length="76" mass="8190">MTDIIMQASIFHISFPIGPKSSSPQVSRESDLLIESSTGLEGDGCGGLALLDAMHPFDNPTFMFGTCHICLYMIPV</sequence>
<gene>
    <name evidence="1" type="ORF">E4U43_007076</name>
</gene>
<dbReference type="AlphaFoldDB" id="A0A9P7T0V4"/>
<keyword evidence="2" id="KW-1185">Reference proteome</keyword>
<protein>
    <submittedName>
        <fullName evidence="1">Uncharacterized protein</fullName>
    </submittedName>
</protein>
<proteinExistence type="predicted"/>
<evidence type="ECO:0000313" key="2">
    <source>
        <dbReference type="Proteomes" id="UP000748025"/>
    </source>
</evidence>
<dbReference type="Proteomes" id="UP000748025">
    <property type="component" value="Unassembled WGS sequence"/>
</dbReference>
<reference evidence="1" key="1">
    <citation type="journal article" date="2020" name="bioRxiv">
        <title>Whole genome comparisons of ergot fungi reveals the divergence and evolution of species within the genus Claviceps are the result of varying mechanisms driving genome evolution and host range expansion.</title>
        <authorList>
            <person name="Wyka S.A."/>
            <person name="Mondo S.J."/>
            <person name="Liu M."/>
            <person name="Dettman J."/>
            <person name="Nalam V."/>
            <person name="Broders K.D."/>
        </authorList>
    </citation>
    <scope>NUCLEOTIDE SEQUENCE</scope>
    <source>
        <strain evidence="1">CCC 602</strain>
    </source>
</reference>
<accession>A0A9P7T0V4</accession>
<name>A0A9P7T0V4_9HYPO</name>